<dbReference type="InterPro" id="IPR028098">
    <property type="entry name" value="Glyco_trans_4-like_N"/>
</dbReference>
<accession>A0A498RFK4</accession>
<dbReference type="GO" id="GO:0016758">
    <property type="term" value="F:hexosyltransferase activity"/>
    <property type="evidence" value="ECO:0007669"/>
    <property type="project" value="TreeGrafter"/>
</dbReference>
<dbReference type="OrthoDB" id="267399at2"/>
<dbReference type="PANTHER" id="PTHR45947">
    <property type="entry name" value="SULFOQUINOVOSYL TRANSFERASE SQD2"/>
    <property type="match status" value="1"/>
</dbReference>
<evidence type="ECO:0000313" key="3">
    <source>
        <dbReference type="Proteomes" id="UP000277811"/>
    </source>
</evidence>
<protein>
    <submittedName>
        <fullName evidence="2">Glycosyl transferases group 1</fullName>
    </submittedName>
</protein>
<feature type="domain" description="Glycosyltransferase subfamily 4-like N-terminal" evidence="1">
    <location>
        <begin position="14"/>
        <end position="180"/>
    </location>
</feature>
<dbReference type="AlphaFoldDB" id="A0A498RFK4"/>
<dbReference type="SUPFAM" id="SSF53756">
    <property type="entry name" value="UDP-Glycosyltransferase/glycogen phosphorylase"/>
    <property type="match status" value="1"/>
</dbReference>
<dbReference type="PANTHER" id="PTHR45947:SF3">
    <property type="entry name" value="SULFOQUINOVOSYL TRANSFERASE SQD2"/>
    <property type="match status" value="1"/>
</dbReference>
<gene>
    <name evidence="2" type="ORF">LUCI_5093</name>
</gene>
<evidence type="ECO:0000259" key="1">
    <source>
        <dbReference type="Pfam" id="PF13439"/>
    </source>
</evidence>
<dbReference type="RefSeq" id="WP_122630650.1">
    <property type="nucleotide sequence ID" value="NZ_UPPP01000134.1"/>
</dbReference>
<dbReference type="Gene3D" id="3.40.50.2000">
    <property type="entry name" value="Glycogen Phosphorylase B"/>
    <property type="match status" value="2"/>
</dbReference>
<name>A0A498RFK4_9FIRM</name>
<proteinExistence type="predicted"/>
<dbReference type="InterPro" id="IPR050194">
    <property type="entry name" value="Glycosyltransferase_grp1"/>
</dbReference>
<organism evidence="2 3">
    <name type="scientific">Lucifera butyrica</name>
    <dbReference type="NCBI Taxonomy" id="1351585"/>
    <lineage>
        <taxon>Bacteria</taxon>
        <taxon>Bacillati</taxon>
        <taxon>Bacillota</taxon>
        <taxon>Negativicutes</taxon>
        <taxon>Veillonellales</taxon>
        <taxon>Veillonellaceae</taxon>
        <taxon>Lucifera</taxon>
    </lineage>
</organism>
<dbReference type="CDD" id="cd03814">
    <property type="entry name" value="GT4-like"/>
    <property type="match status" value="1"/>
</dbReference>
<evidence type="ECO:0000313" key="2">
    <source>
        <dbReference type="EMBL" id="VBB09795.1"/>
    </source>
</evidence>
<dbReference type="EMBL" id="UPPP01000134">
    <property type="protein sequence ID" value="VBB09795.1"/>
    <property type="molecule type" value="Genomic_DNA"/>
</dbReference>
<keyword evidence="3" id="KW-1185">Reference proteome</keyword>
<dbReference type="Pfam" id="PF13439">
    <property type="entry name" value="Glyco_transf_4"/>
    <property type="match status" value="1"/>
</dbReference>
<reference evidence="2 3" key="1">
    <citation type="submission" date="2018-06" db="EMBL/GenBank/DDBJ databases">
        <authorList>
            <person name="Strepis N."/>
        </authorList>
    </citation>
    <scope>NUCLEOTIDE SEQUENCE [LARGE SCALE GENOMIC DNA]</scope>
    <source>
        <strain evidence="2">LUCI</strain>
    </source>
</reference>
<keyword evidence="2" id="KW-0808">Transferase</keyword>
<dbReference type="Pfam" id="PF13692">
    <property type="entry name" value="Glyco_trans_1_4"/>
    <property type="match status" value="1"/>
</dbReference>
<dbReference type="Proteomes" id="UP000277811">
    <property type="component" value="Unassembled WGS sequence"/>
</dbReference>
<sequence>MKIAIFTDTYLPQINGVARTYQRLLTYLTGRGIGVKLFAPSGVTNAEEDTGHTVTRFLSCNFFLYPECQISFPNYLTVHRELEQFRPDLIHLATPFLLGLTGLKYANSHAVPKVAVFHTDFPQYLDYYGAPWLKKVAWRFLRWFHRQADQTFCPSHDTVRLLTRHGIGNLSIWRRGVDADQFSPAWRSAEFRWRHGLEHKIVLLYVGRLAPEKNVDTLLQALSIVNRSCGHLHLLIVGDGPQRRELELLAPANTTFLGYRSGTELSRVYASADLFVCPSVTETFGNVVLEAMASSLPVIAPLAGGIKENLFPGNTGLDCLPRNPFSMAAAILRLIDEDGLRRRLARQALEHARNQSWDAVLGRLVDSYQDVIHGSRSRQLGAGRA</sequence>